<dbReference type="InterPro" id="IPR007685">
    <property type="entry name" value="RelA_SpoT"/>
</dbReference>
<dbReference type="InterPro" id="IPR012676">
    <property type="entry name" value="TGS-like"/>
</dbReference>
<dbReference type="InterPro" id="IPR003607">
    <property type="entry name" value="HD/PDEase_dom"/>
</dbReference>
<name>A0A1F4XMZ0_9BACT</name>
<dbReference type="Proteomes" id="UP000177564">
    <property type="component" value="Unassembled WGS sequence"/>
</dbReference>
<evidence type="ECO:0000256" key="2">
    <source>
        <dbReference type="SAM" id="MobiDB-lite"/>
    </source>
</evidence>
<protein>
    <recommendedName>
        <fullName evidence="3">TGS domain-containing protein</fullName>
    </recommendedName>
</protein>
<dbReference type="InterPro" id="IPR043519">
    <property type="entry name" value="NT_sf"/>
</dbReference>
<dbReference type="PROSITE" id="PS51880">
    <property type="entry name" value="TGS"/>
    <property type="match status" value="1"/>
</dbReference>
<feature type="region of interest" description="Disordered" evidence="2">
    <location>
        <begin position="370"/>
        <end position="394"/>
    </location>
</feature>
<dbReference type="SUPFAM" id="SSF109604">
    <property type="entry name" value="HD-domain/PDEase-like"/>
    <property type="match status" value="1"/>
</dbReference>
<evidence type="ECO:0000259" key="3">
    <source>
        <dbReference type="PROSITE" id="PS51880"/>
    </source>
</evidence>
<dbReference type="InterPro" id="IPR012675">
    <property type="entry name" value="Beta-grasp_dom_sf"/>
</dbReference>
<dbReference type="STRING" id="1797240.A3D68_01270"/>
<dbReference type="SMART" id="SM00954">
    <property type="entry name" value="RelA_SpoT"/>
    <property type="match status" value="1"/>
</dbReference>
<dbReference type="AlphaFoldDB" id="A0A1F4XMZ0"/>
<proteinExistence type="inferred from homology"/>
<dbReference type="CDD" id="cd00077">
    <property type="entry name" value="HDc"/>
    <property type="match status" value="1"/>
</dbReference>
<dbReference type="Pfam" id="PF02824">
    <property type="entry name" value="TGS"/>
    <property type="match status" value="1"/>
</dbReference>
<accession>A0A1F4XMZ0</accession>
<dbReference type="Gene3D" id="3.10.20.30">
    <property type="match status" value="1"/>
</dbReference>
<dbReference type="GO" id="GO:0005886">
    <property type="term" value="C:plasma membrane"/>
    <property type="evidence" value="ECO:0007669"/>
    <property type="project" value="TreeGrafter"/>
</dbReference>
<evidence type="ECO:0000256" key="1">
    <source>
        <dbReference type="ARBA" id="ARBA00007476"/>
    </source>
</evidence>
<comment type="caution">
    <text evidence="4">The sequence shown here is derived from an EMBL/GenBank/DDBJ whole genome shotgun (WGS) entry which is preliminary data.</text>
</comment>
<dbReference type="PANTHER" id="PTHR21262">
    <property type="entry name" value="GUANOSINE-3',5'-BIS DIPHOSPHATE 3'-PYROPHOSPHOHYDROLASE"/>
    <property type="match status" value="1"/>
</dbReference>
<reference evidence="4 5" key="1">
    <citation type="journal article" date="2016" name="Nat. Commun.">
        <title>Thousands of microbial genomes shed light on interconnected biogeochemical processes in an aquifer system.</title>
        <authorList>
            <person name="Anantharaman K."/>
            <person name="Brown C.T."/>
            <person name="Hug L.A."/>
            <person name="Sharon I."/>
            <person name="Castelle C.J."/>
            <person name="Probst A.J."/>
            <person name="Thomas B.C."/>
            <person name="Singh A."/>
            <person name="Wilkins M.J."/>
            <person name="Karaoz U."/>
            <person name="Brodie E.L."/>
            <person name="Williams K.H."/>
            <person name="Hubbard S.S."/>
            <person name="Banfield J.F."/>
        </authorList>
    </citation>
    <scope>NUCLEOTIDE SEQUENCE [LARGE SCALE GENOMIC DNA]</scope>
</reference>
<feature type="domain" description="TGS" evidence="3">
    <location>
        <begin position="422"/>
        <end position="483"/>
    </location>
</feature>
<dbReference type="InterPro" id="IPR033655">
    <property type="entry name" value="TGS_RelA/SpoT"/>
</dbReference>
<dbReference type="GO" id="GO:0015969">
    <property type="term" value="P:guanosine tetraphosphate metabolic process"/>
    <property type="evidence" value="ECO:0007669"/>
    <property type="project" value="InterPro"/>
</dbReference>
<dbReference type="Gene3D" id="1.10.3210.10">
    <property type="entry name" value="Hypothetical protein af1432"/>
    <property type="match status" value="1"/>
</dbReference>
<dbReference type="FunFam" id="1.10.3210.10:FF:000001">
    <property type="entry name" value="GTP pyrophosphokinase RelA"/>
    <property type="match status" value="1"/>
</dbReference>
<dbReference type="CDD" id="cd01668">
    <property type="entry name" value="TGS_RSH"/>
    <property type="match status" value="1"/>
</dbReference>
<dbReference type="Pfam" id="PF13328">
    <property type="entry name" value="HD_4"/>
    <property type="match status" value="1"/>
</dbReference>
<evidence type="ECO:0000313" key="4">
    <source>
        <dbReference type="EMBL" id="OGC83007.1"/>
    </source>
</evidence>
<dbReference type="SUPFAM" id="SSF81301">
    <property type="entry name" value="Nucleotidyltransferase"/>
    <property type="match status" value="1"/>
</dbReference>
<dbReference type="FunFam" id="3.10.20.30:FF:000002">
    <property type="entry name" value="GTP pyrophosphokinase (RelA/SpoT)"/>
    <property type="match status" value="1"/>
</dbReference>
<dbReference type="SUPFAM" id="SSF81271">
    <property type="entry name" value="TGS-like"/>
    <property type="match status" value="1"/>
</dbReference>
<sequence length="517" mass="57899">MPAVSTAQDIVALMGAPSADDKALVEKAYAFAAEAHKDHKRLSGEPYLIHLAETAGELAKLGMGAKTVAAGLLHDMVEDVGVEPETIEKEFGKEVRFLVDGVTKLGQLKYRGTGRHRESLRKLLVATGKDARVLIIKLMDRLHNMRTLQHVQKEKRERIALETLEIYAAIAHRLGMGVVRRELEDLAFEYAYPEDFTKTKKLLSERTKETQVRLEAMARTLRKKLAEDGIVKFESDHRVKGLWSLYQKLKRKGGDISEIHDIAALRVVVETVPDCYRALGIVNNLWQPLVGKIKDYIAFPKPNGYQSLHTTVFTGDGSIVEVQIRTKEMHERAQYGIAAHVMYKERVGATQSRASSFDWIKSLIPKMGRGSETADTKVEKESTAHSRRYGDPSAPEWLAQLGEEGVDDPEFETTLKTDIFTHRVFAFTPKGDVVDLPLNATPVDFAFAIHSDVGNRISGAKVNGKMAPFNTVLHNGDIVEIETRKSARPTKKWLDYAKTTLARRHIRNALGQNEKTK</sequence>
<dbReference type="Gene3D" id="3.30.460.10">
    <property type="entry name" value="Beta Polymerase, domain 2"/>
    <property type="match status" value="1"/>
</dbReference>
<dbReference type="SMART" id="SM00471">
    <property type="entry name" value="HDc"/>
    <property type="match status" value="1"/>
</dbReference>
<dbReference type="PANTHER" id="PTHR21262:SF31">
    <property type="entry name" value="GTP PYROPHOSPHOKINASE"/>
    <property type="match status" value="1"/>
</dbReference>
<evidence type="ECO:0000313" key="5">
    <source>
        <dbReference type="Proteomes" id="UP000177564"/>
    </source>
</evidence>
<dbReference type="EMBL" id="MEWU01000031">
    <property type="protein sequence ID" value="OGC83007.1"/>
    <property type="molecule type" value="Genomic_DNA"/>
</dbReference>
<organism evidence="4 5">
    <name type="scientific">Candidatus Adlerbacteria bacterium RIFCSPHIGHO2_02_FULL_52_17</name>
    <dbReference type="NCBI Taxonomy" id="1797240"/>
    <lineage>
        <taxon>Bacteria</taxon>
        <taxon>Candidatus Adleribacteriota</taxon>
    </lineage>
</organism>
<gene>
    <name evidence="4" type="ORF">A3D68_01270</name>
</gene>
<dbReference type="InterPro" id="IPR004095">
    <property type="entry name" value="TGS"/>
</dbReference>
<dbReference type="CDD" id="cd05399">
    <property type="entry name" value="NT_Rel-Spo_like"/>
    <property type="match status" value="1"/>
</dbReference>
<comment type="similarity">
    <text evidence="1">Belongs to the RelA/SpoT family.</text>
</comment>
<feature type="compositionally biased region" description="Basic and acidic residues" evidence="2">
    <location>
        <begin position="372"/>
        <end position="390"/>
    </location>
</feature>
<dbReference type="Pfam" id="PF04607">
    <property type="entry name" value="RelA_SpoT"/>
    <property type="match status" value="1"/>
</dbReference>